<organism evidence="2 3">
    <name type="scientific">Candidatus Geothrix skivensis</name>
    <dbReference type="NCBI Taxonomy" id="2954439"/>
    <lineage>
        <taxon>Bacteria</taxon>
        <taxon>Pseudomonadati</taxon>
        <taxon>Acidobacteriota</taxon>
        <taxon>Holophagae</taxon>
        <taxon>Holophagales</taxon>
        <taxon>Holophagaceae</taxon>
        <taxon>Geothrix</taxon>
    </lineage>
</organism>
<gene>
    <name evidence="2" type="ORF">IPP58_03490</name>
</gene>
<evidence type="ECO:0000313" key="3">
    <source>
        <dbReference type="Proteomes" id="UP000886657"/>
    </source>
</evidence>
<comment type="caution">
    <text evidence="2">The sequence shown here is derived from an EMBL/GenBank/DDBJ whole genome shotgun (WGS) entry which is preliminary data.</text>
</comment>
<feature type="compositionally biased region" description="Low complexity" evidence="1">
    <location>
        <begin position="163"/>
        <end position="174"/>
    </location>
</feature>
<evidence type="ECO:0000256" key="1">
    <source>
        <dbReference type="SAM" id="MobiDB-lite"/>
    </source>
</evidence>
<feature type="region of interest" description="Disordered" evidence="1">
    <location>
        <begin position="137"/>
        <end position="198"/>
    </location>
</feature>
<dbReference type="AlphaFoldDB" id="A0A9D7SFH4"/>
<sequence length="198" mass="20224">MTMLFVLLAIGAVLYFVLRGRQDRPEQLGASRRALPTGPLEPHTFPCPYAKCPGCGASGEKMKQEWDGLRSVKWTCNYCSAVAGVQSLKDEELPPSARRQLGLDAPMQGSVPMQQGGLGQPGGGMGGLLTGMMLGSMMGGGNHHHQDGSGRGDGWGGGPSEPPSSDWGESSSGSGDWGDSGGGDSGGGDWGGGDSGGE</sequence>
<evidence type="ECO:0000313" key="2">
    <source>
        <dbReference type="EMBL" id="MBK9795552.1"/>
    </source>
</evidence>
<dbReference type="Proteomes" id="UP000886657">
    <property type="component" value="Unassembled WGS sequence"/>
</dbReference>
<proteinExistence type="predicted"/>
<feature type="compositionally biased region" description="Gly residues" evidence="1">
    <location>
        <begin position="175"/>
        <end position="198"/>
    </location>
</feature>
<reference evidence="2" key="1">
    <citation type="submission" date="2020-10" db="EMBL/GenBank/DDBJ databases">
        <title>Connecting structure to function with the recovery of over 1000 high-quality activated sludge metagenome-assembled genomes encoding full-length rRNA genes using long-read sequencing.</title>
        <authorList>
            <person name="Singleton C.M."/>
            <person name="Petriglieri F."/>
            <person name="Kristensen J.M."/>
            <person name="Kirkegaard R.H."/>
            <person name="Michaelsen T.Y."/>
            <person name="Andersen M.H."/>
            <person name="Karst S.M."/>
            <person name="Dueholm M.S."/>
            <person name="Nielsen P.H."/>
            <person name="Albertsen M."/>
        </authorList>
    </citation>
    <scope>NUCLEOTIDE SEQUENCE</scope>
    <source>
        <strain evidence="2">Skiv_18-Q3-R9-52_MAXAC.067</strain>
    </source>
</reference>
<dbReference type="EMBL" id="JADKIO010000005">
    <property type="protein sequence ID" value="MBK9795552.1"/>
    <property type="molecule type" value="Genomic_DNA"/>
</dbReference>
<protein>
    <submittedName>
        <fullName evidence="2">Uncharacterized protein</fullName>
    </submittedName>
</protein>
<name>A0A9D7SFH4_9BACT</name>
<accession>A0A9D7SFH4</accession>